<proteinExistence type="predicted"/>
<keyword evidence="4" id="KW-1185">Reference proteome</keyword>
<comment type="caution">
    <text evidence="3">The sequence shown here is derived from an EMBL/GenBank/DDBJ whole genome shotgun (WGS) entry which is preliminary data.</text>
</comment>
<organism evidence="3 4">
    <name type="scientific">Eiseniibacteriota bacterium</name>
    <dbReference type="NCBI Taxonomy" id="2212470"/>
    <lineage>
        <taxon>Bacteria</taxon>
        <taxon>Candidatus Eiseniibacteriota</taxon>
    </lineage>
</organism>
<dbReference type="Gene3D" id="3.40.50.700">
    <property type="entry name" value="NADH:ubiquinone oxidoreductase-like, 20kDa subunit"/>
    <property type="match status" value="1"/>
</dbReference>
<protein>
    <submittedName>
        <fullName evidence="3">Oxidoreductase</fullName>
    </submittedName>
</protein>
<name>A0ABV6YNX1_UNCEI</name>
<dbReference type="EMBL" id="JBHPEI010000030">
    <property type="protein sequence ID" value="MFC1799786.1"/>
    <property type="molecule type" value="Genomic_DNA"/>
</dbReference>
<dbReference type="InterPro" id="IPR037024">
    <property type="entry name" value="NiFe_Hase_small_N_sf"/>
</dbReference>
<dbReference type="PANTHER" id="PTHR42845:SF2">
    <property type="entry name" value="F420-NON-REDUCING HYDROGENASE VHU SUBUNIT G"/>
    <property type="match status" value="1"/>
</dbReference>
<dbReference type="InterPro" id="IPR006137">
    <property type="entry name" value="NADH_UbQ_OxRdtase-like_20kDa"/>
</dbReference>
<sequence length="319" mass="34410">MAKPKVAIYWAASCGGCEIAVLDIAEKILDLAAAVDIVFWPAAIDVKYKDVEAMADGEIDLCLFNGSIRTTENEHLAHLLRKKSKILVAYGSCAHEGCIPGMANQYDKETICSYVYDKSPSLDNPDKVRPQLTHKVAEGVLTLPALYDTVKSLNQVVKVDYFVPGCPPTDERTWEVLSAVLAGALPAVGSVVGAGTTALCEDCPRERKEKKVKRFYRPHEIVTDPEVCLLDQGVICCGVVTRTGCGVQCPSVNMPCRGCYGPPEGVTDQGAKLVAVLGSIIDSTDSEEIEKVCATVVDPLGTGYRFGLANSILRRSKLR</sequence>
<evidence type="ECO:0000313" key="4">
    <source>
        <dbReference type="Proteomes" id="UP001594288"/>
    </source>
</evidence>
<dbReference type="Pfam" id="PF01058">
    <property type="entry name" value="Oxidored_q6"/>
    <property type="match status" value="1"/>
</dbReference>
<evidence type="ECO:0000256" key="1">
    <source>
        <dbReference type="ARBA" id="ARBA00023002"/>
    </source>
</evidence>
<reference evidence="3 4" key="1">
    <citation type="submission" date="2024-09" db="EMBL/GenBank/DDBJ databases">
        <authorList>
            <person name="D'Angelo T."/>
        </authorList>
    </citation>
    <scope>NUCLEOTIDE SEQUENCE [LARGE SCALE GENOMIC DNA]</scope>
    <source>
        <strain evidence="3">SAG AM-311-F02</strain>
    </source>
</reference>
<gene>
    <name evidence="3" type="ORF">ACFL2Z_02625</name>
</gene>
<dbReference type="SUPFAM" id="SSF56770">
    <property type="entry name" value="HydA/Nqo6-like"/>
    <property type="match status" value="1"/>
</dbReference>
<evidence type="ECO:0000313" key="3">
    <source>
        <dbReference type="EMBL" id="MFC1799786.1"/>
    </source>
</evidence>
<dbReference type="InterPro" id="IPR051349">
    <property type="entry name" value="Hydrogenase_assoc-protein"/>
</dbReference>
<feature type="domain" description="NADH:ubiquinone oxidoreductase-like 20kDa subunit" evidence="2">
    <location>
        <begin position="14"/>
        <end position="179"/>
    </location>
</feature>
<accession>A0ABV6YNX1</accession>
<dbReference type="PANTHER" id="PTHR42845">
    <property type="entry name" value="COENZYME F420-REDUCING HYDROGENASE, GAMMA SUBUNIT"/>
    <property type="match status" value="1"/>
</dbReference>
<dbReference type="Proteomes" id="UP001594288">
    <property type="component" value="Unassembled WGS sequence"/>
</dbReference>
<evidence type="ECO:0000259" key="2">
    <source>
        <dbReference type="Pfam" id="PF01058"/>
    </source>
</evidence>
<keyword evidence="1" id="KW-0560">Oxidoreductase</keyword>